<keyword evidence="1" id="KW-0812">Transmembrane</keyword>
<keyword evidence="1" id="KW-1133">Transmembrane helix</keyword>
<reference evidence="3" key="1">
    <citation type="submission" date="2020-10" db="EMBL/GenBank/DDBJ databases">
        <authorList>
            <person name="Gilroy R."/>
        </authorList>
    </citation>
    <scope>NUCLEOTIDE SEQUENCE</scope>
    <source>
        <strain evidence="3">CHK180-2868</strain>
    </source>
</reference>
<gene>
    <name evidence="3" type="ORF">IAB28_01675</name>
</gene>
<proteinExistence type="predicted"/>
<dbReference type="Pfam" id="PF04892">
    <property type="entry name" value="VanZ"/>
    <property type="match status" value="1"/>
</dbReference>
<name>A0A9D1D5J9_9FIRM</name>
<feature type="transmembrane region" description="Helical" evidence="1">
    <location>
        <begin position="61"/>
        <end position="79"/>
    </location>
</feature>
<dbReference type="AlphaFoldDB" id="A0A9D1D5J9"/>
<feature type="domain" description="VanZ-like" evidence="2">
    <location>
        <begin position="67"/>
        <end position="179"/>
    </location>
</feature>
<dbReference type="InterPro" id="IPR053150">
    <property type="entry name" value="Teicoplanin_resist-assoc"/>
</dbReference>
<evidence type="ECO:0000313" key="3">
    <source>
        <dbReference type="EMBL" id="HIR04664.1"/>
    </source>
</evidence>
<accession>A0A9D1D5J9</accession>
<protein>
    <submittedName>
        <fullName evidence="3">VanZ family protein</fullName>
    </submittedName>
</protein>
<evidence type="ECO:0000313" key="4">
    <source>
        <dbReference type="Proteomes" id="UP000824250"/>
    </source>
</evidence>
<feature type="transmembrane region" description="Helical" evidence="1">
    <location>
        <begin position="26"/>
        <end position="49"/>
    </location>
</feature>
<feature type="transmembrane region" description="Helical" evidence="1">
    <location>
        <begin position="162"/>
        <end position="179"/>
    </location>
</feature>
<reference evidence="3" key="2">
    <citation type="journal article" date="2021" name="PeerJ">
        <title>Extensive microbial diversity within the chicken gut microbiome revealed by metagenomics and culture.</title>
        <authorList>
            <person name="Gilroy R."/>
            <person name="Ravi A."/>
            <person name="Getino M."/>
            <person name="Pursley I."/>
            <person name="Horton D.L."/>
            <person name="Alikhan N.F."/>
            <person name="Baker D."/>
            <person name="Gharbi K."/>
            <person name="Hall N."/>
            <person name="Watson M."/>
            <person name="Adriaenssens E.M."/>
            <person name="Foster-Nyarko E."/>
            <person name="Jarju S."/>
            <person name="Secka A."/>
            <person name="Antonio M."/>
            <person name="Oren A."/>
            <person name="Chaudhuri R.R."/>
            <person name="La Ragione R."/>
            <person name="Hildebrand F."/>
            <person name="Pallen M.J."/>
        </authorList>
    </citation>
    <scope>NUCLEOTIDE SEQUENCE</scope>
    <source>
        <strain evidence="3">CHK180-2868</strain>
    </source>
</reference>
<sequence>MVHQVTEQVYQVMERILEDMLHPAAYIPYGIGAGGLFLLGWLFIYACSFGTKRQKKGRGPWRLFFCVVYLTVLLILAFFSREPGSRTGIDWELFATWGKSAQSHAYFIENILMFVPFGLLLPAAVPAMRSGIICVGSGFFLSAGLELAQLLTGRGFCQLDDIVTNTAGCAAGYLFFLIWHRFCKKQEN</sequence>
<evidence type="ECO:0000256" key="1">
    <source>
        <dbReference type="SAM" id="Phobius"/>
    </source>
</evidence>
<feature type="transmembrane region" description="Helical" evidence="1">
    <location>
        <begin position="132"/>
        <end position="150"/>
    </location>
</feature>
<dbReference type="Proteomes" id="UP000824250">
    <property type="component" value="Unassembled WGS sequence"/>
</dbReference>
<comment type="caution">
    <text evidence="3">The sequence shown here is derived from an EMBL/GenBank/DDBJ whole genome shotgun (WGS) entry which is preliminary data.</text>
</comment>
<evidence type="ECO:0000259" key="2">
    <source>
        <dbReference type="Pfam" id="PF04892"/>
    </source>
</evidence>
<dbReference type="InterPro" id="IPR006976">
    <property type="entry name" value="VanZ-like"/>
</dbReference>
<keyword evidence="1" id="KW-0472">Membrane</keyword>
<dbReference type="PANTHER" id="PTHR36834:SF1">
    <property type="entry name" value="INTEGRAL MEMBRANE PROTEIN"/>
    <property type="match status" value="1"/>
</dbReference>
<organism evidence="3 4">
    <name type="scientific">Candidatus Copromonas faecavium</name>
    <name type="common">nom. illeg.</name>
    <dbReference type="NCBI Taxonomy" id="2840740"/>
    <lineage>
        <taxon>Bacteria</taxon>
        <taxon>Bacillati</taxon>
        <taxon>Bacillota</taxon>
        <taxon>Clostridia</taxon>
        <taxon>Lachnospirales</taxon>
        <taxon>Lachnospiraceae</taxon>
        <taxon>Candidatus Copromonas (nom. illeg.)</taxon>
    </lineage>
</organism>
<feature type="transmembrane region" description="Helical" evidence="1">
    <location>
        <begin position="105"/>
        <end position="125"/>
    </location>
</feature>
<dbReference type="EMBL" id="DVGC01000007">
    <property type="protein sequence ID" value="HIR04664.1"/>
    <property type="molecule type" value="Genomic_DNA"/>
</dbReference>
<dbReference type="PANTHER" id="PTHR36834">
    <property type="entry name" value="MEMBRANE PROTEIN-RELATED"/>
    <property type="match status" value="1"/>
</dbReference>